<comment type="caution">
    <text evidence="2">The sequence shown here is derived from an EMBL/GenBank/DDBJ whole genome shotgun (WGS) entry which is preliminary data.</text>
</comment>
<evidence type="ECO:0000313" key="3">
    <source>
        <dbReference type="Proteomes" id="UP001596002"/>
    </source>
</evidence>
<gene>
    <name evidence="2" type="ORF">ACFO8Q_18220</name>
</gene>
<dbReference type="Proteomes" id="UP001596002">
    <property type="component" value="Unassembled WGS sequence"/>
</dbReference>
<evidence type="ECO:0000313" key="2">
    <source>
        <dbReference type="EMBL" id="MFC4769269.1"/>
    </source>
</evidence>
<dbReference type="RefSeq" id="WP_380027592.1">
    <property type="nucleotide sequence ID" value="NZ_JBHSHC010000121.1"/>
</dbReference>
<reference evidence="3" key="1">
    <citation type="journal article" date="2019" name="Int. J. Syst. Evol. Microbiol.">
        <title>The Global Catalogue of Microorganisms (GCM) 10K type strain sequencing project: providing services to taxonomists for standard genome sequencing and annotation.</title>
        <authorList>
            <consortium name="The Broad Institute Genomics Platform"/>
            <consortium name="The Broad Institute Genome Sequencing Center for Infectious Disease"/>
            <person name="Wu L."/>
            <person name="Ma J."/>
        </authorList>
    </citation>
    <scope>NUCLEOTIDE SEQUENCE [LARGE SCALE GENOMIC DNA]</scope>
    <source>
        <strain evidence="3">WYCCWR 12678</strain>
    </source>
</reference>
<keyword evidence="3" id="KW-1185">Reference proteome</keyword>
<feature type="domain" description="Lantibiotic biosynthesis protein dehydration" evidence="1">
    <location>
        <begin position="213"/>
        <end position="587"/>
    </location>
</feature>
<name>A0ABV9Q622_9BACL</name>
<dbReference type="InterPro" id="IPR012341">
    <property type="entry name" value="6hp_glycosidase-like_sf"/>
</dbReference>
<dbReference type="SUPFAM" id="SSF158745">
    <property type="entry name" value="LanC-like"/>
    <property type="match status" value="1"/>
</dbReference>
<dbReference type="EMBL" id="JBHSHC010000121">
    <property type="protein sequence ID" value="MFC4769269.1"/>
    <property type="molecule type" value="Genomic_DNA"/>
</dbReference>
<dbReference type="Gene3D" id="1.50.10.10">
    <property type="match status" value="1"/>
</dbReference>
<evidence type="ECO:0000259" key="1">
    <source>
        <dbReference type="Pfam" id="PF13575"/>
    </source>
</evidence>
<accession>A0ABV9Q622</accession>
<dbReference type="Pfam" id="PF13575">
    <property type="entry name" value="DUF4135"/>
    <property type="match status" value="1"/>
</dbReference>
<organism evidence="2 3">
    <name type="scientific">Effusibacillus consociatus</name>
    <dbReference type="NCBI Taxonomy" id="1117041"/>
    <lineage>
        <taxon>Bacteria</taxon>
        <taxon>Bacillati</taxon>
        <taxon>Bacillota</taxon>
        <taxon>Bacilli</taxon>
        <taxon>Bacillales</taxon>
        <taxon>Alicyclobacillaceae</taxon>
        <taxon>Effusibacillus</taxon>
    </lineage>
</organism>
<dbReference type="NCBIfam" id="TIGR03897">
    <property type="entry name" value="lanti_2_LanM"/>
    <property type="match status" value="1"/>
</dbReference>
<protein>
    <submittedName>
        <fullName evidence="2">Type 2 lanthipeptide synthetase LanM family protein</fullName>
    </submittedName>
</protein>
<dbReference type="PIRSF" id="PIRSF037228">
    <property type="entry name" value="Lant_mod_RumM"/>
    <property type="match status" value="1"/>
</dbReference>
<dbReference type="CDD" id="cd04792">
    <property type="entry name" value="LanM-like"/>
    <property type="match status" value="1"/>
</dbReference>
<proteinExistence type="predicted"/>
<dbReference type="Pfam" id="PF05147">
    <property type="entry name" value="LANC_like"/>
    <property type="match status" value="1"/>
</dbReference>
<sequence length="822" mass="93550">MKNTISLLYSEIWFKGAYINERKVDLGISEGKGEAKVDAWCKRTGLYPTLVKYRLEEEGLDIKSFSRILAQSDRPVLFKEPDWLVSLHDIFKSDDYTTLSDEDIDPKAQSEAPFFKFVVPFLKWSKGKILHQLKEWQEKFPEIPFSNSMIISSILKPVYQNLLTIVCRTLMLELNIARVEGQLIGNTSEARFEDFVSRKLTDKVDILAILHKYPVLARLMTVSAKNIIYANLEAVEHFLLDREQIEELIEGDFSKLIEIKSGVGDVHNSGKSVLIFQFASGSRLLYKPRSLGVDAHFQELLSWINEKGLTPSFKLMQVIDRGSYGWEEFISVEECIEKDQVKRFYQRLGGYLALLYLLNATDFHSENIIASGEYPYLVDLESLFQNFMPVDVKQTALQKASDELMNSVLRTGLLPVSLFKSGAFQAIEISGIGGYGGQRLPKLVYGFENIRTDEMKMVKKQGFLKESDNRPYLKGKPIQAEDYIEDVTTGFYNVYQVLLKNREELQSEDGPIFKFANDPVRSILRNTQSYVSMLEAGLHPDNLVDGLARVQLFDFMWRIVDHLPAMVRIVASENADLLEGDVPAFSTRVNSKDLWDSRGKRITNFYNNESLSYVLQRLAHLSEEDCIKQMKYIRISMTTMIKKWDIKLSPRDPHQKLVTQIATREEFLKAAIDIGERLEKSAIWGADGKDVTWIGLGANEHDQWLFTPLDVSLYDGVLGVALFLGYLAKETGIEKFDDLARKAFNTGRMFLEQPGAIKTLSAFYGHASVVYVLSHLSVLWNEPQLLEEALIHLAKSEPLIEKDVMYDLLAGCAGTLVVALPD</sequence>
<dbReference type="InterPro" id="IPR017146">
    <property type="entry name" value="Lanti_2_LanM"/>
</dbReference>
<dbReference type="InterPro" id="IPR007822">
    <property type="entry name" value="LANC-like"/>
</dbReference>
<dbReference type="InterPro" id="IPR025410">
    <property type="entry name" value="Lant_dehyd"/>
</dbReference>